<accession>A0A9D5BHW2</accession>
<dbReference type="Proteomes" id="UP001058974">
    <property type="component" value="Chromosome 1"/>
</dbReference>
<reference evidence="3 4" key="1">
    <citation type="journal article" date="2022" name="Nat. Genet.">
        <title>Improved pea reference genome and pan-genome highlight genomic features and evolutionary characteristics.</title>
        <authorList>
            <person name="Yang T."/>
            <person name="Liu R."/>
            <person name="Luo Y."/>
            <person name="Hu S."/>
            <person name="Wang D."/>
            <person name="Wang C."/>
            <person name="Pandey M.K."/>
            <person name="Ge S."/>
            <person name="Xu Q."/>
            <person name="Li N."/>
            <person name="Li G."/>
            <person name="Huang Y."/>
            <person name="Saxena R.K."/>
            <person name="Ji Y."/>
            <person name="Li M."/>
            <person name="Yan X."/>
            <person name="He Y."/>
            <person name="Liu Y."/>
            <person name="Wang X."/>
            <person name="Xiang C."/>
            <person name="Varshney R.K."/>
            <person name="Ding H."/>
            <person name="Gao S."/>
            <person name="Zong X."/>
        </authorList>
    </citation>
    <scope>NUCLEOTIDE SEQUENCE [LARGE SCALE GENOMIC DNA]</scope>
    <source>
        <strain evidence="3 4">cv. Zhongwan 6</strain>
    </source>
</reference>
<organism evidence="3 4">
    <name type="scientific">Pisum sativum</name>
    <name type="common">Garden pea</name>
    <name type="synonym">Lathyrus oleraceus</name>
    <dbReference type="NCBI Taxonomy" id="3888"/>
    <lineage>
        <taxon>Eukaryota</taxon>
        <taxon>Viridiplantae</taxon>
        <taxon>Streptophyta</taxon>
        <taxon>Embryophyta</taxon>
        <taxon>Tracheophyta</taxon>
        <taxon>Spermatophyta</taxon>
        <taxon>Magnoliopsida</taxon>
        <taxon>eudicotyledons</taxon>
        <taxon>Gunneridae</taxon>
        <taxon>Pentapetalae</taxon>
        <taxon>rosids</taxon>
        <taxon>fabids</taxon>
        <taxon>Fabales</taxon>
        <taxon>Fabaceae</taxon>
        <taxon>Papilionoideae</taxon>
        <taxon>50 kb inversion clade</taxon>
        <taxon>NPAAA clade</taxon>
        <taxon>Hologalegina</taxon>
        <taxon>IRL clade</taxon>
        <taxon>Fabeae</taxon>
        <taxon>Lathyrus</taxon>
    </lineage>
</organism>
<evidence type="ECO:0000259" key="2">
    <source>
        <dbReference type="Pfam" id="PF24924"/>
    </source>
</evidence>
<proteinExistence type="predicted"/>
<dbReference type="AlphaFoldDB" id="A0A9D5BHW2"/>
<dbReference type="InterPro" id="IPR056647">
    <property type="entry name" value="DUF7745"/>
</dbReference>
<protein>
    <recommendedName>
        <fullName evidence="2">DUF7745 domain-containing protein</fullName>
    </recommendedName>
</protein>
<gene>
    <name evidence="3" type="ORF">KIW84_012552</name>
</gene>
<evidence type="ECO:0000256" key="1">
    <source>
        <dbReference type="SAM" id="Coils"/>
    </source>
</evidence>
<comment type="caution">
    <text evidence="3">The sequence shown here is derived from an EMBL/GenBank/DDBJ whole genome shotgun (WGS) entry which is preliminary data.</text>
</comment>
<keyword evidence="1" id="KW-0175">Coiled coil</keyword>
<evidence type="ECO:0000313" key="4">
    <source>
        <dbReference type="Proteomes" id="UP001058974"/>
    </source>
</evidence>
<dbReference type="Pfam" id="PF24924">
    <property type="entry name" value="DUF7745"/>
    <property type="match status" value="1"/>
</dbReference>
<feature type="domain" description="DUF7745" evidence="2">
    <location>
        <begin position="1"/>
        <end position="63"/>
    </location>
</feature>
<name>A0A9D5BHW2_PEA</name>
<feature type="coiled-coil region" evidence="1">
    <location>
        <begin position="176"/>
        <end position="221"/>
    </location>
</feature>
<dbReference type="EMBL" id="JAMSHJ010000001">
    <property type="protein sequence ID" value="KAI5443963.1"/>
    <property type="molecule type" value="Genomic_DNA"/>
</dbReference>
<evidence type="ECO:0000313" key="3">
    <source>
        <dbReference type="EMBL" id="KAI5443963.1"/>
    </source>
</evidence>
<keyword evidence="4" id="KW-1185">Reference proteome</keyword>
<dbReference type="Gramene" id="Psat01G0255200-T1">
    <property type="protein sequence ID" value="KAI5443963.1"/>
    <property type="gene ID" value="KIW84_012552"/>
</dbReference>
<sequence>MRGKPDGKELEEMVLNDMGTNDPFLLRKIIRSWEKVYTKGTKLVKKNDATRVPYQQWISERIKVVKLPFSIEIPLKSTSPEPVPVSLEEVEELRAMVAKLGKEKDDLQSELYKETGKNMILKRKSANLRCYTKEGIEQDLKERVLECLDQADSGLGSLCDELAKAKRDGQEWKHWSDLATKQKKEVREELEAQIQELKEQLRSSEAEVVRERRLKEQAQRTSQICPKAWEKKCDKLNTNKELASYWKEQYESLKSQSMGWLNHRKHLNEILDEYECTINLL</sequence>